<feature type="chain" id="PRO_5012271765" evidence="1">
    <location>
        <begin position="16"/>
        <end position="201"/>
    </location>
</feature>
<keyword evidence="1" id="KW-0732">Signal</keyword>
<dbReference type="OMA" id="YWMYIAI"/>
<dbReference type="GeneID" id="63686642"/>
<proteinExistence type="predicted"/>
<dbReference type="Pfam" id="PF21203">
    <property type="entry name" value="ECM10"/>
    <property type="match status" value="1"/>
</dbReference>
<feature type="signal peptide" evidence="1">
    <location>
        <begin position="1"/>
        <end position="15"/>
    </location>
</feature>
<dbReference type="RefSeq" id="XP_040633329.1">
    <property type="nucleotide sequence ID" value="XM_040771580.1"/>
</dbReference>
<sequence length="201" mass="21230">MLPLLLLSLLSPVTAVEVYHRIQLPSSPSTWSHRGTIDLSSVPASYAPAPDGSVLSTTTGEDAIYQVALALEGRAEDDWPFAGVKACFAAAAKEDTITLRLSASGEPYTLSYALDPAPSAHCPVTSSSLGLQNTSIVLHLPDRIPPLALKTPPQLSEEGEAIKPEPEKSLIQKYWMYLLPVMLLLLMAPGGEQQGGGGGGQ</sequence>
<evidence type="ECO:0000313" key="3">
    <source>
        <dbReference type="Proteomes" id="UP000030653"/>
    </source>
</evidence>
<evidence type="ECO:0000256" key="1">
    <source>
        <dbReference type="SAM" id="SignalP"/>
    </source>
</evidence>
<gene>
    <name evidence="2" type="ORF">DACRYDRAFT_19597</name>
</gene>
<organism evidence="2 3">
    <name type="scientific">Dacryopinax primogenitus (strain DJM 731)</name>
    <name type="common">Brown rot fungus</name>
    <dbReference type="NCBI Taxonomy" id="1858805"/>
    <lineage>
        <taxon>Eukaryota</taxon>
        <taxon>Fungi</taxon>
        <taxon>Dikarya</taxon>
        <taxon>Basidiomycota</taxon>
        <taxon>Agaricomycotina</taxon>
        <taxon>Dacrymycetes</taxon>
        <taxon>Dacrymycetales</taxon>
        <taxon>Dacrymycetaceae</taxon>
        <taxon>Dacryopinax</taxon>
    </lineage>
</organism>
<dbReference type="AlphaFoldDB" id="M5GCU7"/>
<dbReference type="HOGENOM" id="CLU_081343_1_0_1"/>
<keyword evidence="3" id="KW-1185">Reference proteome</keyword>
<evidence type="ECO:0000313" key="2">
    <source>
        <dbReference type="EMBL" id="EJU06435.1"/>
    </source>
</evidence>
<dbReference type="Proteomes" id="UP000030653">
    <property type="component" value="Unassembled WGS sequence"/>
</dbReference>
<accession>M5GCU7</accession>
<dbReference type="OrthoDB" id="1894652at2759"/>
<reference evidence="2 3" key="1">
    <citation type="journal article" date="2012" name="Science">
        <title>The Paleozoic origin of enzymatic lignin decomposition reconstructed from 31 fungal genomes.</title>
        <authorList>
            <person name="Floudas D."/>
            <person name="Binder M."/>
            <person name="Riley R."/>
            <person name="Barry K."/>
            <person name="Blanchette R.A."/>
            <person name="Henrissat B."/>
            <person name="Martinez A.T."/>
            <person name="Otillar R."/>
            <person name="Spatafora J.W."/>
            <person name="Yadav J.S."/>
            <person name="Aerts A."/>
            <person name="Benoit I."/>
            <person name="Boyd A."/>
            <person name="Carlson A."/>
            <person name="Copeland A."/>
            <person name="Coutinho P.M."/>
            <person name="de Vries R.P."/>
            <person name="Ferreira P."/>
            <person name="Findley K."/>
            <person name="Foster B."/>
            <person name="Gaskell J."/>
            <person name="Glotzer D."/>
            <person name="Gorecki P."/>
            <person name="Heitman J."/>
            <person name="Hesse C."/>
            <person name="Hori C."/>
            <person name="Igarashi K."/>
            <person name="Jurgens J.A."/>
            <person name="Kallen N."/>
            <person name="Kersten P."/>
            <person name="Kohler A."/>
            <person name="Kuees U."/>
            <person name="Kumar T.K.A."/>
            <person name="Kuo A."/>
            <person name="LaButti K."/>
            <person name="Larrondo L.F."/>
            <person name="Lindquist E."/>
            <person name="Ling A."/>
            <person name="Lombard V."/>
            <person name="Lucas S."/>
            <person name="Lundell T."/>
            <person name="Martin R."/>
            <person name="McLaughlin D.J."/>
            <person name="Morgenstern I."/>
            <person name="Morin E."/>
            <person name="Murat C."/>
            <person name="Nagy L.G."/>
            <person name="Nolan M."/>
            <person name="Ohm R.A."/>
            <person name="Patyshakuliyeva A."/>
            <person name="Rokas A."/>
            <person name="Ruiz-Duenas F.J."/>
            <person name="Sabat G."/>
            <person name="Salamov A."/>
            <person name="Samejima M."/>
            <person name="Schmutz J."/>
            <person name="Slot J.C."/>
            <person name="St John F."/>
            <person name="Stenlid J."/>
            <person name="Sun H."/>
            <person name="Sun S."/>
            <person name="Syed K."/>
            <person name="Tsang A."/>
            <person name="Wiebenga A."/>
            <person name="Young D."/>
            <person name="Pisabarro A."/>
            <person name="Eastwood D.C."/>
            <person name="Martin F."/>
            <person name="Cullen D."/>
            <person name="Grigoriev I.V."/>
            <person name="Hibbett D.S."/>
        </authorList>
    </citation>
    <scope>NUCLEOTIDE SEQUENCE [LARGE SCALE GENOMIC DNA]</scope>
    <source>
        <strain evidence="2 3">DJM-731 SS1</strain>
    </source>
</reference>
<dbReference type="CDD" id="cd22209">
    <property type="entry name" value="EMC10"/>
    <property type="match status" value="1"/>
</dbReference>
<dbReference type="EMBL" id="JH795855">
    <property type="protein sequence ID" value="EJU06435.1"/>
    <property type="molecule type" value="Genomic_DNA"/>
</dbReference>
<protein>
    <submittedName>
        <fullName evidence="2">Uncharacterized protein</fullName>
    </submittedName>
</protein>
<name>M5GCU7_DACPD</name>
<dbReference type="STRING" id="1858805.M5GCU7"/>